<reference evidence="2 3" key="1">
    <citation type="submission" date="2023-12" db="EMBL/GenBank/DDBJ databases">
        <title>Pseudomonas sp. T5W1.</title>
        <authorList>
            <person name="Maltman C."/>
        </authorList>
    </citation>
    <scope>NUCLEOTIDE SEQUENCE [LARGE SCALE GENOMIC DNA]</scope>
    <source>
        <strain evidence="2 3">T5W1</strain>
    </source>
</reference>
<name>A0ABU5P960_9PSED</name>
<protein>
    <submittedName>
        <fullName evidence="2">PA1414 family protein</fullName>
    </submittedName>
</protein>
<keyword evidence="3" id="KW-1185">Reference proteome</keyword>
<accession>A0ABU5P960</accession>
<organism evidence="2 3">
    <name type="scientific">Pseudomonas spirodelae</name>
    <dbReference type="NCBI Taxonomy" id="3101751"/>
    <lineage>
        <taxon>Bacteria</taxon>
        <taxon>Pseudomonadati</taxon>
        <taxon>Pseudomonadota</taxon>
        <taxon>Gammaproteobacteria</taxon>
        <taxon>Pseudomonadales</taxon>
        <taxon>Pseudomonadaceae</taxon>
        <taxon>Pseudomonas</taxon>
    </lineage>
</organism>
<dbReference type="EMBL" id="JAYEET010000033">
    <property type="protein sequence ID" value="MEA1606090.1"/>
    <property type="molecule type" value="Genomic_DNA"/>
</dbReference>
<evidence type="ECO:0000256" key="1">
    <source>
        <dbReference type="SAM" id="MobiDB-lite"/>
    </source>
</evidence>
<evidence type="ECO:0000313" key="2">
    <source>
        <dbReference type="EMBL" id="MEA1606090.1"/>
    </source>
</evidence>
<comment type="caution">
    <text evidence="2">The sequence shown here is derived from an EMBL/GenBank/DDBJ whole genome shotgun (WGS) entry which is preliminary data.</text>
</comment>
<dbReference type="InterPro" id="IPR049792">
    <property type="entry name" value="PA1414-like"/>
</dbReference>
<evidence type="ECO:0000313" key="3">
    <source>
        <dbReference type="Proteomes" id="UP001292571"/>
    </source>
</evidence>
<proteinExistence type="predicted"/>
<sequence>MNAKLQHALLDLLRTLGLLERPTLQPIPVRSTKPAPQPEDRRRR</sequence>
<dbReference type="Proteomes" id="UP001292571">
    <property type="component" value="Unassembled WGS sequence"/>
</dbReference>
<feature type="region of interest" description="Disordered" evidence="1">
    <location>
        <begin position="22"/>
        <end position="44"/>
    </location>
</feature>
<gene>
    <name evidence="2" type="ORF">SOP97_09720</name>
</gene>
<dbReference type="NCBIfam" id="NF041729">
    <property type="entry name" value="PA1414_fam"/>
    <property type="match status" value="1"/>
</dbReference>